<name>A0A543NMN2_9ACTN</name>
<comment type="caution">
    <text evidence="3">The sequence shown here is derived from an EMBL/GenBank/DDBJ whole genome shotgun (WGS) entry which is preliminary data.</text>
</comment>
<dbReference type="RefSeq" id="WP_141924507.1">
    <property type="nucleotide sequence ID" value="NZ_VFQC01000001.1"/>
</dbReference>
<dbReference type="CDD" id="cd06260">
    <property type="entry name" value="DUF820-like"/>
    <property type="match status" value="1"/>
</dbReference>
<dbReference type="OrthoDB" id="9799703at2"/>
<dbReference type="Pfam" id="PF05685">
    <property type="entry name" value="Uma2"/>
    <property type="match status" value="1"/>
</dbReference>
<keyword evidence="3" id="KW-0540">Nuclease</keyword>
<protein>
    <submittedName>
        <fullName evidence="3">Uma2 family endonuclease</fullName>
    </submittedName>
</protein>
<feature type="domain" description="Putative restriction endonuclease" evidence="2">
    <location>
        <begin position="19"/>
        <end position="178"/>
    </location>
</feature>
<dbReference type="PANTHER" id="PTHR34107">
    <property type="entry name" value="SLL0198 PROTEIN-RELATED"/>
    <property type="match status" value="1"/>
</dbReference>
<dbReference type="SUPFAM" id="SSF52980">
    <property type="entry name" value="Restriction endonuclease-like"/>
    <property type="match status" value="1"/>
</dbReference>
<keyword evidence="4" id="KW-1185">Reference proteome</keyword>
<sequence length="199" mass="21967">MAVMSAGEADPQQRPLTVADLERMPDDGNRYELVDGRLDVSPAPVSLHTLIESRLTIHLGVLAPEDVMVLAGPGINLDEQRTHHRIPDVAAIGEADFERPYLSRPPLLAIEVVSPESVFRDHHTKAREYAEFGVASYWIVNPAPDKPGIAEFRLDGGSYREVTQVFGQDTFRTEAPFPVTLVPHWLVAAGPWKTRIGGE</sequence>
<dbReference type="InterPro" id="IPR011335">
    <property type="entry name" value="Restrct_endonuc-II-like"/>
</dbReference>
<reference evidence="3 4" key="1">
    <citation type="submission" date="2019-06" db="EMBL/GenBank/DDBJ databases">
        <title>Sequencing the genomes of 1000 actinobacteria strains.</title>
        <authorList>
            <person name="Klenk H.-P."/>
        </authorList>
    </citation>
    <scope>NUCLEOTIDE SEQUENCE [LARGE SCALE GENOMIC DNA]</scope>
    <source>
        <strain evidence="3 4">DSM 45015</strain>
    </source>
</reference>
<gene>
    <name evidence="3" type="ORF">FHX37_3091</name>
</gene>
<evidence type="ECO:0000259" key="2">
    <source>
        <dbReference type="Pfam" id="PF05685"/>
    </source>
</evidence>
<dbReference type="PANTHER" id="PTHR34107:SF2">
    <property type="entry name" value="SLL0888 PROTEIN"/>
    <property type="match status" value="1"/>
</dbReference>
<evidence type="ECO:0000256" key="1">
    <source>
        <dbReference type="SAM" id="MobiDB-lite"/>
    </source>
</evidence>
<organism evidence="3 4">
    <name type="scientific">Haloactinospora alba</name>
    <dbReference type="NCBI Taxonomy" id="405555"/>
    <lineage>
        <taxon>Bacteria</taxon>
        <taxon>Bacillati</taxon>
        <taxon>Actinomycetota</taxon>
        <taxon>Actinomycetes</taxon>
        <taxon>Streptosporangiales</taxon>
        <taxon>Nocardiopsidaceae</taxon>
        <taxon>Haloactinospora</taxon>
    </lineage>
</organism>
<feature type="region of interest" description="Disordered" evidence="1">
    <location>
        <begin position="1"/>
        <end position="24"/>
    </location>
</feature>
<evidence type="ECO:0000313" key="4">
    <source>
        <dbReference type="Proteomes" id="UP000317422"/>
    </source>
</evidence>
<accession>A0A543NMN2</accession>
<keyword evidence="3" id="KW-0255">Endonuclease</keyword>
<dbReference type="InterPro" id="IPR012296">
    <property type="entry name" value="Nuclease_put_TT1808"/>
</dbReference>
<proteinExistence type="predicted"/>
<evidence type="ECO:0000313" key="3">
    <source>
        <dbReference type="EMBL" id="TQN33092.1"/>
    </source>
</evidence>
<dbReference type="AlphaFoldDB" id="A0A543NMN2"/>
<keyword evidence="3" id="KW-0378">Hydrolase</keyword>
<dbReference type="Proteomes" id="UP000317422">
    <property type="component" value="Unassembled WGS sequence"/>
</dbReference>
<dbReference type="InterPro" id="IPR008538">
    <property type="entry name" value="Uma2"/>
</dbReference>
<dbReference type="GO" id="GO:0004519">
    <property type="term" value="F:endonuclease activity"/>
    <property type="evidence" value="ECO:0007669"/>
    <property type="project" value="UniProtKB-KW"/>
</dbReference>
<dbReference type="Gene3D" id="3.90.1570.10">
    <property type="entry name" value="tt1808, chain A"/>
    <property type="match status" value="1"/>
</dbReference>
<dbReference type="EMBL" id="VFQC01000001">
    <property type="protein sequence ID" value="TQN33092.1"/>
    <property type="molecule type" value="Genomic_DNA"/>
</dbReference>